<gene>
    <name evidence="1" type="ORF">QYS47_19520</name>
</gene>
<sequence length="129" mass="15233">MQTSNQRPEIPSIQNGAESNPIEIFQNQCLRPIIKQLHQQILFHFSICISLKHKGKYFEIPDDQKANYILKVLNTDQNYKLELKGMILGHFTEQEFQLYANNYKKIDKRIFSIVTERILSNQSDLKKIH</sequence>
<protein>
    <recommendedName>
        <fullName evidence="2">Glyoxalase</fullName>
    </recommendedName>
</protein>
<dbReference type="KEGG" id="marp:QYS47_19520"/>
<reference evidence="1" key="1">
    <citation type="submission" date="2023-08" db="EMBL/GenBank/DDBJ databases">
        <title>Comparative genomics and taxonomic characterization of three novel marine species of genus Marivirga.</title>
        <authorList>
            <person name="Muhammad N."/>
            <person name="Kim S.-G."/>
        </authorList>
    </citation>
    <scope>NUCLEOTIDE SEQUENCE</scope>
    <source>
        <strain evidence="1">BKB1-2</strain>
    </source>
</reference>
<evidence type="ECO:0008006" key="2">
    <source>
        <dbReference type="Google" id="ProtNLM"/>
    </source>
</evidence>
<dbReference type="Proteomes" id="UP001232019">
    <property type="component" value="Chromosome"/>
</dbReference>
<evidence type="ECO:0000313" key="1">
    <source>
        <dbReference type="EMBL" id="WKK79552.2"/>
    </source>
</evidence>
<proteinExistence type="predicted"/>
<name>A0AA49GFZ6_9BACT</name>
<dbReference type="EMBL" id="CP129968">
    <property type="protein sequence ID" value="WKK79552.2"/>
    <property type="molecule type" value="Genomic_DNA"/>
</dbReference>
<dbReference type="RefSeq" id="WP_322346924.1">
    <property type="nucleotide sequence ID" value="NZ_CP129968.2"/>
</dbReference>
<organism evidence="1">
    <name type="scientific">Marivirga arenosa</name>
    <dbReference type="NCBI Taxonomy" id="3059076"/>
    <lineage>
        <taxon>Bacteria</taxon>
        <taxon>Pseudomonadati</taxon>
        <taxon>Bacteroidota</taxon>
        <taxon>Cytophagia</taxon>
        <taxon>Cytophagales</taxon>
        <taxon>Marivirgaceae</taxon>
        <taxon>Marivirga</taxon>
    </lineage>
</organism>
<dbReference type="AlphaFoldDB" id="A0AA49GFZ6"/>
<accession>A0AA49GFZ6</accession>